<proteinExistence type="inferred from homology"/>
<protein>
    <submittedName>
        <fullName evidence="6">Zinc ABC transporter substrate-binding protein</fullName>
    </submittedName>
</protein>
<comment type="caution">
    <text evidence="6">The sequence shown here is derived from an EMBL/GenBank/DDBJ whole genome shotgun (WGS) entry which is preliminary data.</text>
</comment>
<feature type="signal peptide" evidence="5">
    <location>
        <begin position="1"/>
        <end position="19"/>
    </location>
</feature>
<comment type="similarity">
    <text evidence="1">Belongs to the bacterial solute-binding protein 9 family.</text>
</comment>
<dbReference type="InterPro" id="IPR006127">
    <property type="entry name" value="ZnuA-like"/>
</dbReference>
<accession>A0ABN1TWB6</accession>
<dbReference type="RefSeq" id="WP_343995078.1">
    <property type="nucleotide sequence ID" value="NZ_BAAALG010000011.1"/>
</dbReference>
<dbReference type="PROSITE" id="PS51257">
    <property type="entry name" value="PROKAR_LIPOPROTEIN"/>
    <property type="match status" value="1"/>
</dbReference>
<evidence type="ECO:0000256" key="3">
    <source>
        <dbReference type="ARBA" id="ARBA00022729"/>
    </source>
</evidence>
<feature type="chain" id="PRO_5045508370" evidence="5">
    <location>
        <begin position="20"/>
        <end position="340"/>
    </location>
</feature>
<dbReference type="PANTHER" id="PTHR42953:SF3">
    <property type="entry name" value="HIGH-AFFINITY ZINC UPTAKE SYSTEM PROTEIN ZNUA"/>
    <property type="match status" value="1"/>
</dbReference>
<evidence type="ECO:0000256" key="4">
    <source>
        <dbReference type="SAM" id="MobiDB-lite"/>
    </source>
</evidence>
<evidence type="ECO:0000256" key="5">
    <source>
        <dbReference type="SAM" id="SignalP"/>
    </source>
</evidence>
<gene>
    <name evidence="6" type="ORF">GCM10009668_25960</name>
</gene>
<dbReference type="Pfam" id="PF01297">
    <property type="entry name" value="ZnuA"/>
    <property type="match status" value="1"/>
</dbReference>
<keyword evidence="3 5" id="KW-0732">Signal</keyword>
<dbReference type="Gene3D" id="3.40.50.1980">
    <property type="entry name" value="Nitrogenase molybdenum iron protein domain"/>
    <property type="match status" value="3"/>
</dbReference>
<dbReference type="SUPFAM" id="SSF53807">
    <property type="entry name" value="Helical backbone' metal receptor"/>
    <property type="match status" value="1"/>
</dbReference>
<feature type="region of interest" description="Disordered" evidence="4">
    <location>
        <begin position="121"/>
        <end position="173"/>
    </location>
</feature>
<sequence>MKLRSALALSALVSIPALAGCSALTNSDAEPAESDQVTAAFYPLAYATEQVAGDRFTVLNLTQPGKEAHDLELSVKATADIAESALVVYLDGFQPAVDKAIEQNAKGATLDAAQAVTLEPYDDHGHDEHAGETAEEHAAHADEDEHEHETAEEHAAHADEGGHDGHDHGEFDSHFWQDPLKMADFADAVADELAALDEEHADEFAANAAAFRTELEQLDADYAQTLASCRRDLVVVNHDAFGYLSRYGLEFETITGLSPGVEPTIADRTRLHDLIADEGITTVFSESLSSNKAALSVAEDAGVATEVLDPIEGLSDLTRDEDYLSLMRANLTKLSKANGC</sequence>
<reference evidence="6 7" key="1">
    <citation type="journal article" date="2019" name="Int. J. Syst. Evol. Microbiol.">
        <title>The Global Catalogue of Microorganisms (GCM) 10K type strain sequencing project: providing services to taxonomists for standard genome sequencing and annotation.</title>
        <authorList>
            <consortium name="The Broad Institute Genomics Platform"/>
            <consortium name="The Broad Institute Genome Sequencing Center for Infectious Disease"/>
            <person name="Wu L."/>
            <person name="Ma J."/>
        </authorList>
    </citation>
    <scope>NUCLEOTIDE SEQUENCE [LARGE SCALE GENOMIC DNA]</scope>
    <source>
        <strain evidence="6 7">JCM 13008</strain>
    </source>
</reference>
<name>A0ABN1TWB6_9ACTN</name>
<evidence type="ECO:0000313" key="6">
    <source>
        <dbReference type="EMBL" id="GAA1105372.1"/>
    </source>
</evidence>
<dbReference type="Proteomes" id="UP001501581">
    <property type="component" value="Unassembled WGS sequence"/>
</dbReference>
<dbReference type="EMBL" id="BAAALG010000011">
    <property type="protein sequence ID" value="GAA1105372.1"/>
    <property type="molecule type" value="Genomic_DNA"/>
</dbReference>
<evidence type="ECO:0000313" key="7">
    <source>
        <dbReference type="Proteomes" id="UP001501581"/>
    </source>
</evidence>
<keyword evidence="2" id="KW-0813">Transport</keyword>
<evidence type="ECO:0000256" key="2">
    <source>
        <dbReference type="ARBA" id="ARBA00022448"/>
    </source>
</evidence>
<dbReference type="InterPro" id="IPR050492">
    <property type="entry name" value="Bact_metal-bind_prot9"/>
</dbReference>
<evidence type="ECO:0000256" key="1">
    <source>
        <dbReference type="ARBA" id="ARBA00011028"/>
    </source>
</evidence>
<dbReference type="PANTHER" id="PTHR42953">
    <property type="entry name" value="HIGH-AFFINITY ZINC UPTAKE SYSTEM PROTEIN ZNUA-RELATED"/>
    <property type="match status" value="1"/>
</dbReference>
<keyword evidence="7" id="KW-1185">Reference proteome</keyword>
<organism evidence="6 7">
    <name type="scientific">Nocardioides dubius</name>
    <dbReference type="NCBI Taxonomy" id="317019"/>
    <lineage>
        <taxon>Bacteria</taxon>
        <taxon>Bacillati</taxon>
        <taxon>Actinomycetota</taxon>
        <taxon>Actinomycetes</taxon>
        <taxon>Propionibacteriales</taxon>
        <taxon>Nocardioidaceae</taxon>
        <taxon>Nocardioides</taxon>
    </lineage>
</organism>